<dbReference type="InParanoid" id="A0A317XVF6"/>
<evidence type="ECO:0000313" key="2">
    <source>
        <dbReference type="EMBL" id="PWZ01793.1"/>
    </source>
</evidence>
<feature type="compositionally biased region" description="Basic residues" evidence="1">
    <location>
        <begin position="1"/>
        <end position="10"/>
    </location>
</feature>
<accession>A0A317XVF6</accession>
<gene>
    <name evidence="2" type="ORF">BCV70DRAFT_51415</name>
</gene>
<dbReference type="Proteomes" id="UP000246740">
    <property type="component" value="Unassembled WGS sequence"/>
</dbReference>
<name>A0A317XVF6_9BASI</name>
<protein>
    <submittedName>
        <fullName evidence="2">Uncharacterized protein</fullName>
    </submittedName>
</protein>
<feature type="region of interest" description="Disordered" evidence="1">
    <location>
        <begin position="1"/>
        <end position="26"/>
    </location>
</feature>
<evidence type="ECO:0000256" key="1">
    <source>
        <dbReference type="SAM" id="MobiDB-lite"/>
    </source>
</evidence>
<reference evidence="2 3" key="1">
    <citation type="journal article" date="2018" name="Mol. Biol. Evol.">
        <title>Broad Genomic Sampling Reveals a Smut Pathogenic Ancestry of the Fungal Clade Ustilaginomycotina.</title>
        <authorList>
            <person name="Kijpornyongpan T."/>
            <person name="Mondo S.J."/>
            <person name="Barry K."/>
            <person name="Sandor L."/>
            <person name="Lee J."/>
            <person name="Lipzen A."/>
            <person name="Pangilinan J."/>
            <person name="LaButti K."/>
            <person name="Hainaut M."/>
            <person name="Henrissat B."/>
            <person name="Grigoriev I.V."/>
            <person name="Spatafora J.W."/>
            <person name="Aime M.C."/>
        </authorList>
    </citation>
    <scope>NUCLEOTIDE SEQUENCE [LARGE SCALE GENOMIC DNA]</scope>
    <source>
        <strain evidence="2 3">MCA 3645</strain>
    </source>
</reference>
<dbReference type="EMBL" id="KZ819189">
    <property type="protein sequence ID" value="PWZ01793.1"/>
    <property type="molecule type" value="Genomic_DNA"/>
</dbReference>
<proteinExistence type="predicted"/>
<organism evidence="2 3">
    <name type="scientific">Testicularia cyperi</name>
    <dbReference type="NCBI Taxonomy" id="1882483"/>
    <lineage>
        <taxon>Eukaryota</taxon>
        <taxon>Fungi</taxon>
        <taxon>Dikarya</taxon>
        <taxon>Basidiomycota</taxon>
        <taxon>Ustilaginomycotina</taxon>
        <taxon>Ustilaginomycetes</taxon>
        <taxon>Ustilaginales</taxon>
        <taxon>Anthracoideaceae</taxon>
        <taxon>Testicularia</taxon>
    </lineage>
</organism>
<sequence>MSRHACKHRSTTQCKPGAHSRRGKRRHTVVVEKGGCHRTPKVGSWRFCDIPSAMPIARSRAAETIQAGERVPNGVDNLVQDPVLPFASLSYSCTSGASHRGRRRNNDRRMCNPAIPWPNCRANARYMSARLAESHVNIFIGTMLLERMSAVNRHEWAAKKLLLYCSRVCVCVCVVRGLSQGMLHSQLSTVL</sequence>
<dbReference type="AlphaFoldDB" id="A0A317XVF6"/>
<evidence type="ECO:0000313" key="3">
    <source>
        <dbReference type="Proteomes" id="UP000246740"/>
    </source>
</evidence>
<keyword evidence="3" id="KW-1185">Reference proteome</keyword>